<dbReference type="SUPFAM" id="SSF48452">
    <property type="entry name" value="TPR-like"/>
    <property type="match status" value="1"/>
</dbReference>
<dbReference type="InterPro" id="IPR019458">
    <property type="entry name" value="Est1-like_N"/>
</dbReference>
<evidence type="ECO:0000313" key="11">
    <source>
        <dbReference type="Proteomes" id="UP001152799"/>
    </source>
</evidence>
<evidence type="ECO:0000256" key="5">
    <source>
        <dbReference type="ARBA" id="ARBA00023242"/>
    </source>
</evidence>
<dbReference type="FunFam" id="3.40.50.1010:FF:000033">
    <property type="entry name" value="Blast:Protein SMG5"/>
    <property type="match status" value="1"/>
</dbReference>
<dbReference type="Proteomes" id="UP001152799">
    <property type="component" value="Chromosome 5"/>
</dbReference>
<evidence type="ECO:0000256" key="4">
    <source>
        <dbReference type="ARBA" id="ARBA00023161"/>
    </source>
</evidence>
<keyword evidence="4" id="KW-0866">Nonsense-mediated mRNA decay</keyword>
<dbReference type="Gene3D" id="1.25.40.10">
    <property type="entry name" value="Tetratricopeptide repeat domain"/>
    <property type="match status" value="1"/>
</dbReference>
<feature type="domain" description="DNA/RNA-binding" evidence="7">
    <location>
        <begin position="194"/>
        <end position="476"/>
    </location>
</feature>
<comment type="subcellular location">
    <subcellularLocation>
        <location evidence="2">Cytoplasm</location>
    </subcellularLocation>
    <subcellularLocation>
        <location evidence="1">Nucleus</location>
    </subcellularLocation>
</comment>
<dbReference type="PANTHER" id="PTHR15696">
    <property type="entry name" value="SMG-7 SUPPRESSOR WITH MORPHOLOGICAL EFFECT ON GENITALIA PROTEIN 7"/>
    <property type="match status" value="1"/>
</dbReference>
<dbReference type="CDD" id="cd09884">
    <property type="entry name" value="PIN_Smg5-like"/>
    <property type="match status" value="1"/>
</dbReference>
<dbReference type="EMBL" id="OU892281">
    <property type="protein sequence ID" value="CAH1130775.1"/>
    <property type="molecule type" value="Genomic_DNA"/>
</dbReference>
<feature type="region of interest" description="Disordered" evidence="6">
    <location>
        <begin position="698"/>
        <end position="718"/>
    </location>
</feature>
<feature type="domain" description="PIN" evidence="9">
    <location>
        <begin position="757"/>
        <end position="883"/>
    </location>
</feature>
<evidence type="ECO:0000256" key="2">
    <source>
        <dbReference type="ARBA" id="ARBA00004496"/>
    </source>
</evidence>
<dbReference type="Pfam" id="PF13638">
    <property type="entry name" value="PIN_4"/>
    <property type="match status" value="1"/>
</dbReference>
<sequence length="920" mass="105847">MKKVYNPTTDIQKKESQELSKKLYRTISEQAKLLDDARSRVRNISDLFTPVLLSQRRKFCDYCDRLIFSDPLLYGRRGEELLWRKGFYEAITTAKKLKKQEFSVEEKSSIEAHIYAGIGFYHHMLSKLNFQFNIPLNNIVDCEMILEPENNAEQSVSLELEEWAKQSIHQCLIYLGDLSRYKFELKPNNEPVMAARYYLQAVSFKPDYGMPHNQMGTLAMNQNYFLEAVYHYLRCLACKFPFEGTANNLQSLFEKNSKYIEGLPHVDEEADSIIEPEKSDHIKQFIARFLLLIDIWYFDKKVPNVYALCHQTYKNLEDCLAYTKPTASESGDSPTTDIELSEGEPSFLSGQMIFRVVMICLLTIAKLQTTNSPPLSTLIAFTLSIYSQIIKKLSNHIEEAVLKYPLSHEHKKSYGVLNEIINLGKKKSKLNLRRRKALKIANNEDSDLSENDHESDYSSSDDSFISDIEDVLVDSSDEELDIIKVSDESIAEKSKHSIPNGIKHKEHKSQMGEPKNKESIYKKVQKMDVNVMLEIINEEGLLQSIRVVNDWLKSDQEIIKSCATNTKTLIRQMMRLANLINLNLSNFKALNINYKVLDIINNENKIPLAEDIILKGISTFKDAQSNYDWNFLLKKQVTSREEAIIRIIKILSFGKILTNIEETGISYNEDKNIFTCNFEDDKTVDDNGVSAAAVMEELERQETNSTPSKMTNGESKTENGLSHLNKMKQMGQLWLAAEVRALEIKVGRAKVILSPYLVLDTDALVKHTHMVKQLVFSRQFILLVPETVISALDDLKKEKIEARQVIRWLEIQFQRGNRFFRPQRPHERLPIPFVKYPKKKDKEMHTYIQLIECCHYFADQQKSTLNMVTCLIGANRSALLLSNGENKDFSYAGLANSVGITLESITSFYGKWKKSKGNNR</sequence>
<evidence type="ECO:0000259" key="7">
    <source>
        <dbReference type="Pfam" id="PF10373"/>
    </source>
</evidence>
<evidence type="ECO:0000256" key="1">
    <source>
        <dbReference type="ARBA" id="ARBA00004123"/>
    </source>
</evidence>
<dbReference type="InterPro" id="IPR018834">
    <property type="entry name" value="DNA/RNA-bd_Est1-type"/>
</dbReference>
<accession>A0A9P0DE69</accession>
<feature type="domain" description="Telomerase activating protein Est1-like N-terminal" evidence="8">
    <location>
        <begin position="79"/>
        <end position="183"/>
    </location>
</feature>
<dbReference type="PANTHER" id="PTHR15696:SF7">
    <property type="entry name" value="NONSENSE-MEDIATED MRNA DECAY FACTOR"/>
    <property type="match status" value="1"/>
</dbReference>
<dbReference type="InterPro" id="IPR002716">
    <property type="entry name" value="PIN_dom"/>
</dbReference>
<keyword evidence="3" id="KW-0963">Cytoplasm</keyword>
<dbReference type="OrthoDB" id="5920073at2759"/>
<feature type="compositionally biased region" description="Polar residues" evidence="6">
    <location>
        <begin position="703"/>
        <end position="718"/>
    </location>
</feature>
<evidence type="ECO:0008006" key="12">
    <source>
        <dbReference type="Google" id="ProtNLM"/>
    </source>
</evidence>
<dbReference type="GO" id="GO:0005697">
    <property type="term" value="C:telomerase holoenzyme complex"/>
    <property type="evidence" value="ECO:0007669"/>
    <property type="project" value="TreeGrafter"/>
</dbReference>
<dbReference type="InterPro" id="IPR011990">
    <property type="entry name" value="TPR-like_helical_dom_sf"/>
</dbReference>
<keyword evidence="11" id="KW-1185">Reference proteome</keyword>
<dbReference type="Pfam" id="PF10374">
    <property type="entry name" value="EST1"/>
    <property type="match status" value="1"/>
</dbReference>
<dbReference type="GO" id="GO:0042162">
    <property type="term" value="F:telomeric DNA binding"/>
    <property type="evidence" value="ECO:0007669"/>
    <property type="project" value="TreeGrafter"/>
</dbReference>
<evidence type="ECO:0000259" key="9">
    <source>
        <dbReference type="Pfam" id="PF13638"/>
    </source>
</evidence>
<dbReference type="Gene3D" id="3.40.50.1010">
    <property type="entry name" value="5'-nuclease"/>
    <property type="match status" value="1"/>
</dbReference>
<organism evidence="10 11">
    <name type="scientific">Ceutorhynchus assimilis</name>
    <name type="common">cabbage seed weevil</name>
    <dbReference type="NCBI Taxonomy" id="467358"/>
    <lineage>
        <taxon>Eukaryota</taxon>
        <taxon>Metazoa</taxon>
        <taxon>Ecdysozoa</taxon>
        <taxon>Arthropoda</taxon>
        <taxon>Hexapoda</taxon>
        <taxon>Insecta</taxon>
        <taxon>Pterygota</taxon>
        <taxon>Neoptera</taxon>
        <taxon>Endopterygota</taxon>
        <taxon>Coleoptera</taxon>
        <taxon>Polyphaga</taxon>
        <taxon>Cucujiformia</taxon>
        <taxon>Curculionidae</taxon>
        <taxon>Ceutorhynchinae</taxon>
        <taxon>Ceutorhynchus</taxon>
    </lineage>
</organism>
<dbReference type="Pfam" id="PF10373">
    <property type="entry name" value="EST1_DNA_bind"/>
    <property type="match status" value="1"/>
</dbReference>
<dbReference type="GO" id="GO:0070034">
    <property type="term" value="F:telomerase RNA binding"/>
    <property type="evidence" value="ECO:0007669"/>
    <property type="project" value="TreeGrafter"/>
</dbReference>
<keyword evidence="5" id="KW-0539">Nucleus</keyword>
<evidence type="ECO:0000313" key="10">
    <source>
        <dbReference type="EMBL" id="CAH1130775.1"/>
    </source>
</evidence>
<dbReference type="GO" id="GO:0000184">
    <property type="term" value="P:nuclear-transcribed mRNA catabolic process, nonsense-mediated decay"/>
    <property type="evidence" value="ECO:0007669"/>
    <property type="project" value="UniProtKB-KW"/>
</dbReference>
<evidence type="ECO:0000259" key="8">
    <source>
        <dbReference type="Pfam" id="PF10374"/>
    </source>
</evidence>
<evidence type="ECO:0000256" key="3">
    <source>
        <dbReference type="ARBA" id="ARBA00022490"/>
    </source>
</evidence>
<dbReference type="GO" id="GO:0005737">
    <property type="term" value="C:cytoplasm"/>
    <property type="evidence" value="ECO:0007669"/>
    <property type="project" value="UniProtKB-SubCell"/>
</dbReference>
<proteinExistence type="predicted"/>
<dbReference type="InterPro" id="IPR045153">
    <property type="entry name" value="Est1/Ebs1-like"/>
</dbReference>
<evidence type="ECO:0000256" key="6">
    <source>
        <dbReference type="SAM" id="MobiDB-lite"/>
    </source>
</evidence>
<protein>
    <recommendedName>
        <fullName evidence="12">Protein SMG5</fullName>
    </recommendedName>
</protein>
<gene>
    <name evidence="10" type="ORF">CEUTPL_LOCUS9380</name>
</gene>
<reference evidence="10" key="1">
    <citation type="submission" date="2022-01" db="EMBL/GenBank/DDBJ databases">
        <authorList>
            <person name="King R."/>
        </authorList>
    </citation>
    <scope>NUCLEOTIDE SEQUENCE</scope>
</reference>
<dbReference type="AlphaFoldDB" id="A0A9P0DE69"/>
<name>A0A9P0DE69_9CUCU</name>